<dbReference type="RefSeq" id="WP_266122619.1">
    <property type="nucleotide sequence ID" value="NZ_JAJHNU010000001.1"/>
</dbReference>
<dbReference type="Gene3D" id="2.60.40.3310">
    <property type="match status" value="1"/>
</dbReference>
<dbReference type="Gene3D" id="2.60.40.1090">
    <property type="entry name" value="Fimbrial-type adhesion domain"/>
    <property type="match status" value="1"/>
</dbReference>
<dbReference type="InterPro" id="IPR050263">
    <property type="entry name" value="Bact_Fimbrial_Adh_Pro"/>
</dbReference>
<organism evidence="3 4">
    <name type="scientific">Alcaligenes endophyticus</name>
    <dbReference type="NCBI Taxonomy" id="1929088"/>
    <lineage>
        <taxon>Bacteria</taxon>
        <taxon>Pseudomonadati</taxon>
        <taxon>Pseudomonadota</taxon>
        <taxon>Betaproteobacteria</taxon>
        <taxon>Burkholderiales</taxon>
        <taxon>Alcaligenaceae</taxon>
        <taxon>Alcaligenes</taxon>
    </lineage>
</organism>
<dbReference type="PANTHER" id="PTHR33420:SF3">
    <property type="entry name" value="FIMBRIAL SUBUNIT ELFA"/>
    <property type="match status" value="1"/>
</dbReference>
<keyword evidence="1" id="KW-0732">Signal</keyword>
<proteinExistence type="predicted"/>
<comment type="caution">
    <text evidence="3">The sequence shown here is derived from an EMBL/GenBank/DDBJ whole genome shotgun (WGS) entry which is preliminary data.</text>
</comment>
<protein>
    <submittedName>
        <fullName evidence="3">Fimbrial protein</fullName>
    </submittedName>
</protein>
<feature type="domain" description="Fimbrial-type adhesion" evidence="2">
    <location>
        <begin position="208"/>
        <end position="363"/>
    </location>
</feature>
<accession>A0ABT8EFI7</accession>
<evidence type="ECO:0000256" key="1">
    <source>
        <dbReference type="ARBA" id="ARBA00022729"/>
    </source>
</evidence>
<dbReference type="Pfam" id="PF00419">
    <property type="entry name" value="Fimbrial"/>
    <property type="match status" value="1"/>
</dbReference>
<evidence type="ECO:0000313" key="4">
    <source>
        <dbReference type="Proteomes" id="UP001168613"/>
    </source>
</evidence>
<reference evidence="3" key="1">
    <citation type="submission" date="2021-11" db="EMBL/GenBank/DDBJ databases">
        <title>Draft genome sequence of Alcaligenes endophyticus type strain CCUG 75668T.</title>
        <authorList>
            <person name="Salva-Serra F."/>
            <person name="Duran R.E."/>
            <person name="Seeger M."/>
            <person name="Moore E.R.B."/>
            <person name="Jaen-Luchoro D."/>
        </authorList>
    </citation>
    <scope>NUCLEOTIDE SEQUENCE</scope>
    <source>
        <strain evidence="3">CCUG 75668</strain>
    </source>
</reference>
<dbReference type="PANTHER" id="PTHR33420">
    <property type="entry name" value="FIMBRIAL SUBUNIT ELFA-RELATED"/>
    <property type="match status" value="1"/>
</dbReference>
<keyword evidence="4" id="KW-1185">Reference proteome</keyword>
<sequence length="364" mass="38180">MRVGVAGISLALGVGVCYSAVSIGAEVCIANTGGGFFPYVPANSLVSFAPTLTTVTVPLTQPASSVIFTVQGTPVHDPVPGFTGDGRAASPYVPYVNCPAGSLEQFQMSMNEVAGMPGTYHTNVSNIGYRTYYPSQTVAGPITNVAPNNSGKGNALYFPGGTPKIEFVLLDNDWSGTREVEFADYFAFTLLNGNIADKDHLLRYRLTSKIAFVPAPCQFVTSQAMTVALDSVLADDLITVGTAVNTKGFFMRMQCAPTATPPLITFQGTPDGSGLSGVIANDPNLPAGAQNVSILLESLDFGAVAHPVDLSGTSTIDTLTNLGSCGANCREWRLDLQASYVRTNSNPVVEGNIVARAEVTVEYP</sequence>
<dbReference type="EMBL" id="JAJHNU010000001">
    <property type="protein sequence ID" value="MDN4120045.1"/>
    <property type="molecule type" value="Genomic_DNA"/>
</dbReference>
<name>A0ABT8EFI7_9BURK</name>
<dbReference type="SUPFAM" id="SSF49401">
    <property type="entry name" value="Bacterial adhesins"/>
    <property type="match status" value="1"/>
</dbReference>
<evidence type="ECO:0000313" key="3">
    <source>
        <dbReference type="EMBL" id="MDN4120045.1"/>
    </source>
</evidence>
<gene>
    <name evidence="3" type="ORF">LMS43_01955</name>
</gene>
<dbReference type="InterPro" id="IPR008966">
    <property type="entry name" value="Adhesion_dom_sf"/>
</dbReference>
<dbReference type="Proteomes" id="UP001168613">
    <property type="component" value="Unassembled WGS sequence"/>
</dbReference>
<dbReference type="InterPro" id="IPR036937">
    <property type="entry name" value="Adhesion_dom_fimbrial_sf"/>
</dbReference>
<dbReference type="InterPro" id="IPR000259">
    <property type="entry name" value="Adhesion_dom_fimbrial"/>
</dbReference>
<evidence type="ECO:0000259" key="2">
    <source>
        <dbReference type="Pfam" id="PF00419"/>
    </source>
</evidence>